<reference evidence="3 5" key="1">
    <citation type="journal article" date="2012" name="Nature">
        <title>Algal genomes reveal evolutionary mosaicism and the fate of nucleomorphs.</title>
        <authorList>
            <consortium name="DOE Joint Genome Institute"/>
            <person name="Curtis B.A."/>
            <person name="Tanifuji G."/>
            <person name="Burki F."/>
            <person name="Gruber A."/>
            <person name="Irimia M."/>
            <person name="Maruyama S."/>
            <person name="Arias M.C."/>
            <person name="Ball S.G."/>
            <person name="Gile G.H."/>
            <person name="Hirakawa Y."/>
            <person name="Hopkins J.F."/>
            <person name="Kuo A."/>
            <person name="Rensing S.A."/>
            <person name="Schmutz J."/>
            <person name="Symeonidi A."/>
            <person name="Elias M."/>
            <person name="Eveleigh R.J."/>
            <person name="Herman E.K."/>
            <person name="Klute M.J."/>
            <person name="Nakayama T."/>
            <person name="Obornik M."/>
            <person name="Reyes-Prieto A."/>
            <person name="Armbrust E.V."/>
            <person name="Aves S.J."/>
            <person name="Beiko R.G."/>
            <person name="Coutinho P."/>
            <person name="Dacks J.B."/>
            <person name="Durnford D.G."/>
            <person name="Fast N.M."/>
            <person name="Green B.R."/>
            <person name="Grisdale C.J."/>
            <person name="Hempel F."/>
            <person name="Henrissat B."/>
            <person name="Hoppner M.P."/>
            <person name="Ishida K."/>
            <person name="Kim E."/>
            <person name="Koreny L."/>
            <person name="Kroth P.G."/>
            <person name="Liu Y."/>
            <person name="Malik S.B."/>
            <person name="Maier U.G."/>
            <person name="McRose D."/>
            <person name="Mock T."/>
            <person name="Neilson J.A."/>
            <person name="Onodera N.T."/>
            <person name="Poole A.M."/>
            <person name="Pritham E.J."/>
            <person name="Richards T.A."/>
            <person name="Rocap G."/>
            <person name="Roy S.W."/>
            <person name="Sarai C."/>
            <person name="Schaack S."/>
            <person name="Shirato S."/>
            <person name="Slamovits C.H."/>
            <person name="Spencer D.F."/>
            <person name="Suzuki S."/>
            <person name="Worden A.Z."/>
            <person name="Zauner S."/>
            <person name="Barry K."/>
            <person name="Bell C."/>
            <person name="Bharti A.K."/>
            <person name="Crow J.A."/>
            <person name="Grimwood J."/>
            <person name="Kramer R."/>
            <person name="Lindquist E."/>
            <person name="Lucas S."/>
            <person name="Salamov A."/>
            <person name="McFadden G.I."/>
            <person name="Lane C.E."/>
            <person name="Keeling P.J."/>
            <person name="Gray M.W."/>
            <person name="Grigoriev I.V."/>
            <person name="Archibald J.M."/>
        </authorList>
    </citation>
    <scope>NUCLEOTIDE SEQUENCE</scope>
    <source>
        <strain evidence="3 5">CCMP2712</strain>
    </source>
</reference>
<dbReference type="EMBL" id="JH992966">
    <property type="protein sequence ID" value="EKX54684.1"/>
    <property type="molecule type" value="Genomic_DNA"/>
</dbReference>
<evidence type="ECO:0000313" key="3">
    <source>
        <dbReference type="EMBL" id="EKX54684.1"/>
    </source>
</evidence>
<dbReference type="GeneID" id="17311379"/>
<dbReference type="KEGG" id="gtt:GUITHDRAFT_149824"/>
<sequence length="169" mass="19029">MANLFLANLPSKGLMVNLPEIGSNLRLHNMCENHVQTNDASNAEVQIITTDKTNILARSLQLRRLRHFSTSPELNSRSNSKQKRRRESVNSCSKRRLVLSSPTLRESRISSYFRRDDGLEDQPSEAKMGSSKGNANSARKRGRKLFQSTRSADANDEEAGQKASLEQDR</sequence>
<name>L1K277_GUITC</name>
<evidence type="ECO:0000313" key="4">
    <source>
        <dbReference type="EnsemblProtists" id="EKX54684"/>
    </source>
</evidence>
<organism evidence="3">
    <name type="scientific">Guillardia theta (strain CCMP2712)</name>
    <name type="common">Cryptophyte</name>
    <dbReference type="NCBI Taxonomy" id="905079"/>
    <lineage>
        <taxon>Eukaryota</taxon>
        <taxon>Cryptophyceae</taxon>
        <taxon>Pyrenomonadales</taxon>
        <taxon>Geminigeraceae</taxon>
        <taxon>Guillardia</taxon>
    </lineage>
</organism>
<evidence type="ECO:0000313" key="5">
    <source>
        <dbReference type="Proteomes" id="UP000011087"/>
    </source>
</evidence>
<reference evidence="5" key="2">
    <citation type="submission" date="2012-11" db="EMBL/GenBank/DDBJ databases">
        <authorList>
            <person name="Kuo A."/>
            <person name="Curtis B.A."/>
            <person name="Tanifuji G."/>
            <person name="Burki F."/>
            <person name="Gruber A."/>
            <person name="Irimia M."/>
            <person name="Maruyama S."/>
            <person name="Arias M.C."/>
            <person name="Ball S.G."/>
            <person name="Gile G.H."/>
            <person name="Hirakawa Y."/>
            <person name="Hopkins J.F."/>
            <person name="Rensing S.A."/>
            <person name="Schmutz J."/>
            <person name="Symeonidi A."/>
            <person name="Elias M."/>
            <person name="Eveleigh R.J."/>
            <person name="Herman E.K."/>
            <person name="Klute M.J."/>
            <person name="Nakayama T."/>
            <person name="Obornik M."/>
            <person name="Reyes-Prieto A."/>
            <person name="Armbrust E.V."/>
            <person name="Aves S.J."/>
            <person name="Beiko R.G."/>
            <person name="Coutinho P."/>
            <person name="Dacks J.B."/>
            <person name="Durnford D.G."/>
            <person name="Fast N.M."/>
            <person name="Green B.R."/>
            <person name="Grisdale C."/>
            <person name="Hempe F."/>
            <person name="Henrissat B."/>
            <person name="Hoppner M.P."/>
            <person name="Ishida K.-I."/>
            <person name="Kim E."/>
            <person name="Koreny L."/>
            <person name="Kroth P.G."/>
            <person name="Liu Y."/>
            <person name="Malik S.-B."/>
            <person name="Maier U.G."/>
            <person name="McRose D."/>
            <person name="Mock T."/>
            <person name="Neilson J.A."/>
            <person name="Onodera N.T."/>
            <person name="Poole A.M."/>
            <person name="Pritham E.J."/>
            <person name="Richards T.A."/>
            <person name="Rocap G."/>
            <person name="Roy S.W."/>
            <person name="Sarai C."/>
            <person name="Schaack S."/>
            <person name="Shirato S."/>
            <person name="Slamovits C.H."/>
            <person name="Spencer D.F."/>
            <person name="Suzuki S."/>
            <person name="Worden A.Z."/>
            <person name="Zauner S."/>
            <person name="Barry K."/>
            <person name="Bell C."/>
            <person name="Bharti A.K."/>
            <person name="Crow J.A."/>
            <person name="Grimwood J."/>
            <person name="Kramer R."/>
            <person name="Lindquist E."/>
            <person name="Lucas S."/>
            <person name="Salamov A."/>
            <person name="McFadden G.I."/>
            <person name="Lane C.E."/>
            <person name="Keeling P.J."/>
            <person name="Gray M.W."/>
            <person name="Grigoriev I.V."/>
            <person name="Archibald J.M."/>
        </authorList>
    </citation>
    <scope>NUCLEOTIDE SEQUENCE</scope>
    <source>
        <strain evidence="5">CCMP2712</strain>
    </source>
</reference>
<dbReference type="PaxDb" id="55529-EKX54684"/>
<dbReference type="InterPro" id="IPR018276">
    <property type="entry name" value="DDA1_dom"/>
</dbReference>
<gene>
    <name evidence="3" type="ORF">GUITHDRAFT_149824</name>
</gene>
<proteinExistence type="predicted"/>
<dbReference type="RefSeq" id="XP_005841664.1">
    <property type="nucleotide sequence ID" value="XM_005841607.1"/>
</dbReference>
<dbReference type="HOGENOM" id="CLU_1581487_0_0_1"/>
<dbReference type="Proteomes" id="UP000011087">
    <property type="component" value="Unassembled WGS sequence"/>
</dbReference>
<feature type="region of interest" description="Disordered" evidence="1">
    <location>
        <begin position="70"/>
        <end position="97"/>
    </location>
</feature>
<keyword evidence="5" id="KW-1185">Reference proteome</keyword>
<evidence type="ECO:0000256" key="1">
    <source>
        <dbReference type="SAM" id="MobiDB-lite"/>
    </source>
</evidence>
<protein>
    <recommendedName>
        <fullName evidence="2">DET1- and DDB1-associated protein 1 domain-containing protein</fullName>
    </recommendedName>
</protein>
<dbReference type="OrthoDB" id="445357at2759"/>
<evidence type="ECO:0000259" key="2">
    <source>
        <dbReference type="Pfam" id="PF10172"/>
    </source>
</evidence>
<accession>L1K277</accession>
<feature type="region of interest" description="Disordered" evidence="1">
    <location>
        <begin position="114"/>
        <end position="169"/>
    </location>
</feature>
<reference evidence="4" key="3">
    <citation type="submission" date="2016-03" db="UniProtKB">
        <authorList>
            <consortium name="EnsemblProtists"/>
        </authorList>
    </citation>
    <scope>IDENTIFICATION</scope>
</reference>
<feature type="domain" description="DET1- and DDB1-associated protein 1" evidence="2">
    <location>
        <begin position="5"/>
        <end position="63"/>
    </location>
</feature>
<dbReference type="Pfam" id="PF10172">
    <property type="entry name" value="DDA1"/>
    <property type="match status" value="1"/>
</dbReference>
<dbReference type="EnsemblProtists" id="EKX54684">
    <property type="protein sequence ID" value="EKX54684"/>
    <property type="gene ID" value="GUITHDRAFT_149824"/>
</dbReference>
<dbReference type="AlphaFoldDB" id="L1K277"/>